<name>Q7XPD4_ORYSJ</name>
<accession>Q7XPD4</accession>
<dbReference type="AlphaFoldDB" id="Q7XPD4"/>
<organism evidence="2 3">
    <name type="scientific">Oryza sativa subsp. japonica</name>
    <name type="common">Rice</name>
    <dbReference type="NCBI Taxonomy" id="39947"/>
    <lineage>
        <taxon>Eukaryota</taxon>
        <taxon>Viridiplantae</taxon>
        <taxon>Streptophyta</taxon>
        <taxon>Embryophyta</taxon>
        <taxon>Tracheophyta</taxon>
        <taxon>Spermatophyta</taxon>
        <taxon>Magnoliopsida</taxon>
        <taxon>Liliopsida</taxon>
        <taxon>Poales</taxon>
        <taxon>Poaceae</taxon>
        <taxon>BOP clade</taxon>
        <taxon>Oryzoideae</taxon>
        <taxon>Oryzeae</taxon>
        <taxon>Oryzinae</taxon>
        <taxon>Oryza</taxon>
        <taxon>Oryza sativa</taxon>
    </lineage>
</organism>
<evidence type="ECO:0000313" key="2">
    <source>
        <dbReference type="EMBL" id="CAE03663.3"/>
    </source>
</evidence>
<reference evidence="3" key="2">
    <citation type="journal article" date="2008" name="Nucleic Acids Res.">
        <title>The rice annotation project database (RAP-DB): 2008 update.</title>
        <authorList>
            <consortium name="The rice annotation project (RAP)"/>
        </authorList>
    </citation>
    <scope>GENOME REANNOTATION</scope>
    <source>
        <strain evidence="3">cv. Nipponbare</strain>
    </source>
</reference>
<dbReference type="EMBL" id="AL606689">
    <property type="protein sequence ID" value="CAE03663.3"/>
    <property type="molecule type" value="Genomic_DNA"/>
</dbReference>
<evidence type="ECO:0000313" key="3">
    <source>
        <dbReference type="Proteomes" id="UP000000763"/>
    </source>
</evidence>
<gene>
    <name evidence="2" type="primary">OSJNBa0042N22.5</name>
</gene>
<feature type="region of interest" description="Disordered" evidence="1">
    <location>
        <begin position="1"/>
        <end position="20"/>
    </location>
</feature>
<dbReference type="Proteomes" id="UP000000763">
    <property type="component" value="Chromosome 4"/>
</dbReference>
<evidence type="ECO:0000256" key="1">
    <source>
        <dbReference type="SAM" id="MobiDB-lite"/>
    </source>
</evidence>
<proteinExistence type="predicted"/>
<sequence length="57" mass="6093">MAAAGQCATSCRSEDLAPGAGGGGWIFCSHRQSRRAASDTVMVFQLYSCCSRKTRTF</sequence>
<protein>
    <submittedName>
        <fullName evidence="2">OSJNBa0042N22.5 protein</fullName>
    </submittedName>
</protein>
<reference evidence="3" key="1">
    <citation type="journal article" date="2005" name="Nature">
        <title>The map-based sequence of the rice genome.</title>
        <authorList>
            <consortium name="International rice genome sequencing project (IRGSP)"/>
            <person name="Matsumoto T."/>
            <person name="Wu J."/>
            <person name="Kanamori H."/>
            <person name="Katayose Y."/>
            <person name="Fujisawa M."/>
            <person name="Namiki N."/>
            <person name="Mizuno H."/>
            <person name="Yamamoto K."/>
            <person name="Antonio B.A."/>
            <person name="Baba T."/>
            <person name="Sakata K."/>
            <person name="Nagamura Y."/>
            <person name="Aoki H."/>
            <person name="Arikawa K."/>
            <person name="Arita K."/>
            <person name="Bito T."/>
            <person name="Chiden Y."/>
            <person name="Fujitsuka N."/>
            <person name="Fukunaka R."/>
            <person name="Hamada M."/>
            <person name="Harada C."/>
            <person name="Hayashi A."/>
            <person name="Hijishita S."/>
            <person name="Honda M."/>
            <person name="Hosokawa S."/>
            <person name="Ichikawa Y."/>
            <person name="Idonuma A."/>
            <person name="Iijima M."/>
            <person name="Ikeda M."/>
            <person name="Ikeno M."/>
            <person name="Ito K."/>
            <person name="Ito S."/>
            <person name="Ito T."/>
            <person name="Ito Y."/>
            <person name="Ito Y."/>
            <person name="Iwabuchi A."/>
            <person name="Kamiya K."/>
            <person name="Karasawa W."/>
            <person name="Kurita K."/>
            <person name="Katagiri S."/>
            <person name="Kikuta A."/>
            <person name="Kobayashi H."/>
            <person name="Kobayashi N."/>
            <person name="Machita K."/>
            <person name="Maehara T."/>
            <person name="Masukawa M."/>
            <person name="Mizubayashi T."/>
            <person name="Mukai Y."/>
            <person name="Nagasaki H."/>
            <person name="Nagata Y."/>
            <person name="Naito S."/>
            <person name="Nakashima M."/>
            <person name="Nakama Y."/>
            <person name="Nakamichi Y."/>
            <person name="Nakamura M."/>
            <person name="Meguro A."/>
            <person name="Negishi M."/>
            <person name="Ohta I."/>
            <person name="Ohta T."/>
            <person name="Okamoto M."/>
            <person name="Ono N."/>
            <person name="Saji S."/>
            <person name="Sakaguchi M."/>
            <person name="Sakai K."/>
            <person name="Shibata M."/>
            <person name="Shimokawa T."/>
            <person name="Song J."/>
            <person name="Takazaki Y."/>
            <person name="Terasawa K."/>
            <person name="Tsugane M."/>
            <person name="Tsuji K."/>
            <person name="Ueda S."/>
            <person name="Waki K."/>
            <person name="Yamagata H."/>
            <person name="Yamamoto M."/>
            <person name="Yamamoto S."/>
            <person name="Yamane H."/>
            <person name="Yoshiki S."/>
            <person name="Yoshihara R."/>
            <person name="Yukawa K."/>
            <person name="Zhong H."/>
            <person name="Yano M."/>
            <person name="Yuan Q."/>
            <person name="Ouyang S."/>
            <person name="Liu J."/>
            <person name="Jones K.M."/>
            <person name="Gansberger K."/>
            <person name="Moffat K."/>
            <person name="Hill J."/>
            <person name="Bera J."/>
            <person name="Fadrosh D."/>
            <person name="Jin S."/>
            <person name="Johri S."/>
            <person name="Kim M."/>
            <person name="Overton L."/>
            <person name="Reardon M."/>
            <person name="Tsitrin T."/>
            <person name="Vuong H."/>
            <person name="Weaver B."/>
            <person name="Ciecko A."/>
            <person name="Tallon L."/>
            <person name="Jackson J."/>
            <person name="Pai G."/>
            <person name="Aken S.V."/>
            <person name="Utterback T."/>
            <person name="Reidmuller S."/>
            <person name="Feldblyum T."/>
            <person name="Hsiao J."/>
            <person name="Zismann V."/>
            <person name="Iobst S."/>
            <person name="de Vazeille A.R."/>
            <person name="Buell C.R."/>
            <person name="Ying K."/>
            <person name="Li Y."/>
            <person name="Lu T."/>
            <person name="Huang Y."/>
            <person name="Zhao Q."/>
            <person name="Feng Q."/>
            <person name="Zhang L."/>
            <person name="Zhu J."/>
            <person name="Weng Q."/>
            <person name="Mu J."/>
            <person name="Lu Y."/>
            <person name="Fan D."/>
            <person name="Liu Y."/>
            <person name="Guan J."/>
            <person name="Zhang Y."/>
            <person name="Yu S."/>
            <person name="Liu X."/>
            <person name="Zhang Y."/>
            <person name="Hong G."/>
            <person name="Han B."/>
            <person name="Choisne N."/>
            <person name="Demange N."/>
            <person name="Orjeda G."/>
            <person name="Samain S."/>
            <person name="Cattolico L."/>
            <person name="Pelletier E."/>
            <person name="Couloux A."/>
            <person name="Segurens B."/>
            <person name="Wincker P."/>
            <person name="D'Hont A."/>
            <person name="Scarpelli C."/>
            <person name="Weissenbach J."/>
            <person name="Salanoubat M."/>
            <person name="Quetier F."/>
            <person name="Yu Y."/>
            <person name="Kim H.R."/>
            <person name="Rambo T."/>
            <person name="Currie J."/>
            <person name="Collura K."/>
            <person name="Luo M."/>
            <person name="Yang T."/>
            <person name="Ammiraju J.S.S."/>
            <person name="Engler F."/>
            <person name="Soderlund C."/>
            <person name="Wing R.A."/>
            <person name="Palmer L.E."/>
            <person name="de la Bastide M."/>
            <person name="Spiegel L."/>
            <person name="Nascimento L."/>
            <person name="Zutavern T."/>
            <person name="O'Shaughnessy A."/>
            <person name="Dike S."/>
            <person name="Dedhia N."/>
            <person name="Preston R."/>
            <person name="Balija V."/>
            <person name="McCombie W.R."/>
            <person name="Chow T."/>
            <person name="Chen H."/>
            <person name="Chung M."/>
            <person name="Chen C."/>
            <person name="Shaw J."/>
            <person name="Wu H."/>
            <person name="Hsiao K."/>
            <person name="Chao Y."/>
            <person name="Chu M."/>
            <person name="Cheng C."/>
            <person name="Hour A."/>
            <person name="Lee P."/>
            <person name="Lin S."/>
            <person name="Lin Y."/>
            <person name="Liou J."/>
            <person name="Liu S."/>
            <person name="Hsing Y."/>
            <person name="Raghuvanshi S."/>
            <person name="Mohanty A."/>
            <person name="Bharti A.K."/>
            <person name="Gaur A."/>
            <person name="Gupta V."/>
            <person name="Kumar D."/>
            <person name="Ravi V."/>
            <person name="Vij S."/>
            <person name="Kapur A."/>
            <person name="Khurana P."/>
            <person name="Khurana P."/>
            <person name="Khurana J.P."/>
            <person name="Tyagi A.K."/>
            <person name="Gaikwad K."/>
            <person name="Singh A."/>
            <person name="Dalal V."/>
            <person name="Srivastava S."/>
            <person name="Dixit A."/>
            <person name="Pal A.K."/>
            <person name="Ghazi I.A."/>
            <person name="Yadav M."/>
            <person name="Pandit A."/>
            <person name="Bhargava A."/>
            <person name="Sureshbabu K."/>
            <person name="Batra K."/>
            <person name="Sharma T.R."/>
            <person name="Mohapatra T."/>
            <person name="Singh N.K."/>
            <person name="Messing J."/>
            <person name="Nelson A.B."/>
            <person name="Fuks G."/>
            <person name="Kavchok S."/>
            <person name="Keizer G."/>
            <person name="Linton E."/>
            <person name="Llaca V."/>
            <person name="Song R."/>
            <person name="Tanyolac B."/>
            <person name="Young S."/>
            <person name="Ho-Il K."/>
            <person name="Hahn J.H."/>
            <person name="Sangsakoo G."/>
            <person name="Vanavichit A."/>
            <person name="de Mattos Luiz.A.T."/>
            <person name="Zimmer P.D."/>
            <person name="Malone G."/>
            <person name="Dellagostin O."/>
            <person name="de Oliveira A.C."/>
            <person name="Bevan M."/>
            <person name="Bancroft I."/>
            <person name="Minx P."/>
            <person name="Cordum H."/>
            <person name="Wilson R."/>
            <person name="Cheng Z."/>
            <person name="Jin W."/>
            <person name="Jiang J."/>
            <person name="Leong S.A."/>
            <person name="Iwama H."/>
            <person name="Gojobori T."/>
            <person name="Itoh T."/>
            <person name="Niimura Y."/>
            <person name="Fujii Y."/>
            <person name="Habara T."/>
            <person name="Sakai H."/>
            <person name="Sato Y."/>
            <person name="Wilson G."/>
            <person name="Kumar K."/>
            <person name="McCouch S."/>
            <person name="Juretic N."/>
            <person name="Hoen D."/>
            <person name="Wright S."/>
            <person name="Bruskiewich R."/>
            <person name="Bureau T."/>
            <person name="Miyao A."/>
            <person name="Hirochika H."/>
            <person name="Nishikawa T."/>
            <person name="Kadowaki K."/>
            <person name="Sugiura M."/>
            <person name="Burr B."/>
            <person name="Sasaki T."/>
        </authorList>
    </citation>
    <scope>NUCLEOTIDE SEQUENCE [LARGE SCALE GENOMIC DNA]</scope>
    <source>
        <strain evidence="3">cv. Nipponbare</strain>
    </source>
</reference>